<name>A0A7Z7JHC0_9BURK</name>
<dbReference type="Pfam" id="PF00596">
    <property type="entry name" value="Aldolase_II"/>
    <property type="match status" value="1"/>
</dbReference>
<dbReference type="PANTHER" id="PTHR10672:SF3">
    <property type="entry name" value="PROTEIN HU-LI TAI SHAO"/>
    <property type="match status" value="1"/>
</dbReference>
<dbReference type="GO" id="GO:0051015">
    <property type="term" value="F:actin filament binding"/>
    <property type="evidence" value="ECO:0007669"/>
    <property type="project" value="TreeGrafter"/>
</dbReference>
<evidence type="ECO:0000259" key="2">
    <source>
        <dbReference type="SMART" id="SM01007"/>
    </source>
</evidence>
<evidence type="ECO:0000256" key="1">
    <source>
        <dbReference type="ARBA" id="ARBA00037961"/>
    </source>
</evidence>
<dbReference type="Proteomes" id="UP000257139">
    <property type="component" value="Unassembled WGS sequence"/>
</dbReference>
<comment type="similarity">
    <text evidence="1">Belongs to the aldolase class II family.</text>
</comment>
<gene>
    <name evidence="3" type="ORF">CBM2594_U10084</name>
</gene>
<evidence type="ECO:0000313" key="4">
    <source>
        <dbReference type="Proteomes" id="UP000257139"/>
    </source>
</evidence>
<sequence>MENGNIMQRSVRNEVSAEEWEVRCELAALYRLLAHFKMTDIIYTHISARLPGDKDTFLINRYGVLFDRMRASDLVRIDVDGNILESDPSEKPVNRAGFTIHSAIHQARHDAKFVIHTHTQAGIAVSAQKQGLLPITQHALKLQGILAYHDYEGIAVDLSERERLARDLGKKYAMILRNHGLLTVGRSAAEAFSHVYYLERSCQIQLAAQSGGAELLYPSEEVIQKTADQWHERNNDVKYFQTFWDACLQLIEDDICDYRT</sequence>
<reference evidence="3 4" key="1">
    <citation type="submission" date="2018-01" db="EMBL/GenBank/DDBJ databases">
        <authorList>
            <person name="Clerissi C."/>
        </authorList>
    </citation>
    <scope>NUCLEOTIDE SEQUENCE [LARGE SCALE GENOMIC DNA]</scope>
    <source>
        <strain evidence="3">Cupriavidus taiwanensis STM 6021</strain>
    </source>
</reference>
<protein>
    <submittedName>
        <fullName evidence="3">Putative aldolase class 2 protein CC_1201</fullName>
    </submittedName>
</protein>
<dbReference type="EMBL" id="OGUU01000045">
    <property type="protein sequence ID" value="SPC25583.1"/>
    <property type="molecule type" value="Genomic_DNA"/>
</dbReference>
<dbReference type="PANTHER" id="PTHR10672">
    <property type="entry name" value="ADDUCIN"/>
    <property type="match status" value="1"/>
</dbReference>
<dbReference type="SMART" id="SM01007">
    <property type="entry name" value="Aldolase_II"/>
    <property type="match status" value="1"/>
</dbReference>
<dbReference type="NCBIfam" id="NF005451">
    <property type="entry name" value="PRK07044.1"/>
    <property type="match status" value="1"/>
</dbReference>
<dbReference type="InterPro" id="IPR001303">
    <property type="entry name" value="Aldolase_II/adducin_N"/>
</dbReference>
<organism evidence="3 4">
    <name type="scientific">Cupriavidus taiwanensis</name>
    <dbReference type="NCBI Taxonomy" id="164546"/>
    <lineage>
        <taxon>Bacteria</taxon>
        <taxon>Pseudomonadati</taxon>
        <taxon>Pseudomonadota</taxon>
        <taxon>Betaproteobacteria</taxon>
        <taxon>Burkholderiales</taxon>
        <taxon>Burkholderiaceae</taxon>
        <taxon>Cupriavidus</taxon>
    </lineage>
</organism>
<dbReference type="GO" id="GO:0005856">
    <property type="term" value="C:cytoskeleton"/>
    <property type="evidence" value="ECO:0007669"/>
    <property type="project" value="TreeGrafter"/>
</dbReference>
<dbReference type="AlphaFoldDB" id="A0A7Z7JHC0"/>
<dbReference type="SUPFAM" id="SSF53639">
    <property type="entry name" value="AraD/HMP-PK domain-like"/>
    <property type="match status" value="1"/>
</dbReference>
<dbReference type="Gene3D" id="3.40.225.10">
    <property type="entry name" value="Class II aldolase/adducin N-terminal domain"/>
    <property type="match status" value="1"/>
</dbReference>
<evidence type="ECO:0000313" key="3">
    <source>
        <dbReference type="EMBL" id="SPC25583.1"/>
    </source>
</evidence>
<dbReference type="InterPro" id="IPR036409">
    <property type="entry name" value="Aldolase_II/adducin_N_sf"/>
</dbReference>
<accession>A0A7Z7JHC0</accession>
<feature type="domain" description="Class II aldolase/adducin N-terminal" evidence="2">
    <location>
        <begin position="24"/>
        <end position="206"/>
    </location>
</feature>
<dbReference type="InterPro" id="IPR051017">
    <property type="entry name" value="Aldolase-II_Adducin_sf"/>
</dbReference>
<proteinExistence type="inferred from homology"/>
<comment type="caution">
    <text evidence="3">The sequence shown here is derived from an EMBL/GenBank/DDBJ whole genome shotgun (WGS) entry which is preliminary data.</text>
</comment>